<proteinExistence type="inferred from homology"/>
<dbReference type="Proteomes" id="UP000184436">
    <property type="component" value="Unassembled WGS sequence"/>
</dbReference>
<evidence type="ECO:0000256" key="4">
    <source>
        <dbReference type="ARBA" id="ARBA00023163"/>
    </source>
</evidence>
<dbReference type="InterPro" id="IPR036388">
    <property type="entry name" value="WH-like_DNA-bd_sf"/>
</dbReference>
<comment type="similarity">
    <text evidence="1">Belongs to the BlaI transcriptional regulatory family.</text>
</comment>
<organism evidence="5 6">
    <name type="scientific">Bacteroides faecichinchillae</name>
    <dbReference type="NCBI Taxonomy" id="871325"/>
    <lineage>
        <taxon>Bacteria</taxon>
        <taxon>Pseudomonadati</taxon>
        <taxon>Bacteroidota</taxon>
        <taxon>Bacteroidia</taxon>
        <taxon>Bacteroidales</taxon>
        <taxon>Bacteroidaceae</taxon>
        <taxon>Bacteroides</taxon>
    </lineage>
</organism>
<accession>A0A1M4YEN6</accession>
<sequence>MKLSKTEEQLMDIIWKYEQVFFKEIIESYPEPKPASTTVATLLKRIQDKGFINYKLFGNSRQYYPLVKKEDYFSRSLKEIVKDYFNDSSLQFASFFTKNSEMTADELEDLKRIVEQELNKKKR</sequence>
<dbReference type="GO" id="GO:0045892">
    <property type="term" value="P:negative regulation of DNA-templated transcription"/>
    <property type="evidence" value="ECO:0007669"/>
    <property type="project" value="InterPro"/>
</dbReference>
<evidence type="ECO:0000313" key="6">
    <source>
        <dbReference type="Proteomes" id="UP000184436"/>
    </source>
</evidence>
<reference evidence="5 6" key="1">
    <citation type="submission" date="2016-11" db="EMBL/GenBank/DDBJ databases">
        <authorList>
            <person name="Jaros S."/>
            <person name="Januszkiewicz K."/>
            <person name="Wedrychowicz H."/>
        </authorList>
    </citation>
    <scope>NUCLEOTIDE SEQUENCE [LARGE SCALE GENOMIC DNA]</scope>
    <source>
        <strain evidence="5 6">DSM 26883</strain>
    </source>
</reference>
<gene>
    <name evidence="5" type="ORF">SAMN05444349_11076</name>
</gene>
<dbReference type="Gene3D" id="1.10.4040.10">
    <property type="entry name" value="Penicillinase repressor domain"/>
    <property type="match status" value="1"/>
</dbReference>
<dbReference type="EMBL" id="FQVD01000010">
    <property type="protein sequence ID" value="SHF04063.1"/>
    <property type="molecule type" value="Genomic_DNA"/>
</dbReference>
<dbReference type="GO" id="GO:0003677">
    <property type="term" value="F:DNA binding"/>
    <property type="evidence" value="ECO:0007669"/>
    <property type="project" value="UniProtKB-KW"/>
</dbReference>
<keyword evidence="4" id="KW-0804">Transcription</keyword>
<dbReference type="AlphaFoldDB" id="A0A1M4YEN6"/>
<dbReference type="PIRSF" id="PIRSF019455">
    <property type="entry name" value="CopR_AtkY"/>
    <property type="match status" value="1"/>
</dbReference>
<evidence type="ECO:0000256" key="2">
    <source>
        <dbReference type="ARBA" id="ARBA00023015"/>
    </source>
</evidence>
<dbReference type="STRING" id="871325.SAMN05444349_11076"/>
<keyword evidence="2" id="KW-0805">Transcription regulation</keyword>
<name>A0A1M4YEN6_9BACE</name>
<evidence type="ECO:0000313" key="5">
    <source>
        <dbReference type="EMBL" id="SHF04063.1"/>
    </source>
</evidence>
<dbReference type="SUPFAM" id="SSF46785">
    <property type="entry name" value="Winged helix' DNA-binding domain"/>
    <property type="match status" value="1"/>
</dbReference>
<keyword evidence="3" id="KW-0238">DNA-binding</keyword>
<dbReference type="RefSeq" id="WP_025074510.1">
    <property type="nucleotide sequence ID" value="NZ_FQVD01000010.1"/>
</dbReference>
<dbReference type="InterPro" id="IPR005650">
    <property type="entry name" value="BlaI_family"/>
</dbReference>
<dbReference type="InterPro" id="IPR036390">
    <property type="entry name" value="WH_DNA-bd_sf"/>
</dbReference>
<evidence type="ECO:0000256" key="1">
    <source>
        <dbReference type="ARBA" id="ARBA00011046"/>
    </source>
</evidence>
<protein>
    <submittedName>
        <fullName evidence="5">Predicted transcriptional regulator</fullName>
    </submittedName>
</protein>
<keyword evidence="6" id="KW-1185">Reference proteome</keyword>
<dbReference type="Pfam" id="PF03965">
    <property type="entry name" value="Penicillinase_R"/>
    <property type="match status" value="1"/>
</dbReference>
<dbReference type="Gene3D" id="1.10.10.10">
    <property type="entry name" value="Winged helix-like DNA-binding domain superfamily/Winged helix DNA-binding domain"/>
    <property type="match status" value="1"/>
</dbReference>
<evidence type="ECO:0000256" key="3">
    <source>
        <dbReference type="ARBA" id="ARBA00023125"/>
    </source>
</evidence>
<dbReference type="OrthoDB" id="1098508at2"/>